<dbReference type="Gene3D" id="3.40.50.2300">
    <property type="match status" value="2"/>
</dbReference>
<dbReference type="Gene3D" id="1.10.260.40">
    <property type="entry name" value="lambda repressor-like DNA-binding domains"/>
    <property type="match status" value="1"/>
</dbReference>
<protein>
    <submittedName>
        <fullName evidence="5">LacI family transcriptional regulator</fullName>
    </submittedName>
</protein>
<dbReference type="PROSITE" id="PS50932">
    <property type="entry name" value="HTH_LACI_2"/>
    <property type="match status" value="1"/>
</dbReference>
<dbReference type="PANTHER" id="PTHR30146">
    <property type="entry name" value="LACI-RELATED TRANSCRIPTIONAL REPRESSOR"/>
    <property type="match status" value="1"/>
</dbReference>
<organism evidence="5 6">
    <name type="scientific">Niallia taxi</name>
    <dbReference type="NCBI Taxonomy" id="2499688"/>
    <lineage>
        <taxon>Bacteria</taxon>
        <taxon>Bacillati</taxon>
        <taxon>Bacillota</taxon>
        <taxon>Bacilli</taxon>
        <taxon>Bacillales</taxon>
        <taxon>Bacillaceae</taxon>
        <taxon>Niallia</taxon>
    </lineage>
</organism>
<dbReference type="RefSeq" id="WP_127742992.1">
    <property type="nucleotide sequence ID" value="NZ_CAJCKN010000163.1"/>
</dbReference>
<evidence type="ECO:0000259" key="4">
    <source>
        <dbReference type="PROSITE" id="PS50932"/>
    </source>
</evidence>
<feature type="domain" description="HTH lacI-type" evidence="4">
    <location>
        <begin position="1"/>
        <end position="51"/>
    </location>
</feature>
<reference evidence="5 6" key="1">
    <citation type="submission" date="2019-01" db="EMBL/GenBank/DDBJ databases">
        <title>Bacillus sp. M5HDSG1-1, whole genome shotgun sequence.</title>
        <authorList>
            <person name="Tuo L."/>
        </authorList>
    </citation>
    <scope>NUCLEOTIDE SEQUENCE [LARGE SCALE GENOMIC DNA]</scope>
    <source>
        <strain evidence="5 6">M5HDSG1-1</strain>
    </source>
</reference>
<evidence type="ECO:0000256" key="2">
    <source>
        <dbReference type="ARBA" id="ARBA00023125"/>
    </source>
</evidence>
<evidence type="ECO:0000313" key="5">
    <source>
        <dbReference type="EMBL" id="RVT56325.1"/>
    </source>
</evidence>
<dbReference type="SMART" id="SM00354">
    <property type="entry name" value="HTH_LACI"/>
    <property type="match status" value="1"/>
</dbReference>
<keyword evidence="1" id="KW-0805">Transcription regulation</keyword>
<comment type="caution">
    <text evidence="5">The sequence shown here is derived from an EMBL/GenBank/DDBJ whole genome shotgun (WGS) entry which is preliminary data.</text>
</comment>
<dbReference type="EMBL" id="RZTZ01000033">
    <property type="protein sequence ID" value="RVT56325.1"/>
    <property type="molecule type" value="Genomic_DNA"/>
</dbReference>
<dbReference type="AlphaFoldDB" id="A0A3S2W0E2"/>
<dbReference type="Proteomes" id="UP000288024">
    <property type="component" value="Unassembled WGS sequence"/>
</dbReference>
<dbReference type="GeneID" id="87620580"/>
<dbReference type="Pfam" id="PF13377">
    <property type="entry name" value="Peripla_BP_3"/>
    <property type="match status" value="1"/>
</dbReference>
<evidence type="ECO:0000256" key="1">
    <source>
        <dbReference type="ARBA" id="ARBA00023015"/>
    </source>
</evidence>
<dbReference type="Pfam" id="PF00356">
    <property type="entry name" value="LacI"/>
    <property type="match status" value="1"/>
</dbReference>
<dbReference type="InterPro" id="IPR000843">
    <property type="entry name" value="HTH_LacI"/>
</dbReference>
<dbReference type="InterPro" id="IPR046335">
    <property type="entry name" value="LacI/GalR-like_sensor"/>
</dbReference>
<sequence length="346" mass="38480">MKIDDIAKLAGVSKSAVSLAFNNKPGISEQTKEHILKTAAIHGYTPRTVKKRYDSPLKKNHIIRFVACKNTDVITDQYDSQPFFRELLNYLTDIVRENGYTLAISSINIHELESNLSQLEADQESAGILLLGTDLPLEKMEEVESIHPNIVVLDTLFEASNMSFVSINNFLGGFQAGEFLYKLGHRKIGFIKSNERIYNFSKREAGFLHSLDKNGLSLNGSYVFEVAPMQVLSQESLKKSIASLKSLPSAFFCENDYMAISTIKTLHELGIKVPEQVSVLGFDNIYEANIISPELTTVQVRKDVLAKTAVEKLVQSISSNNFGGTQTLVNTEIIQRNSCIAFSSSK</sequence>
<keyword evidence="2" id="KW-0238">DNA-binding</keyword>
<dbReference type="SUPFAM" id="SSF53822">
    <property type="entry name" value="Periplasmic binding protein-like I"/>
    <property type="match status" value="1"/>
</dbReference>
<name>A0A3S2W0E2_9BACI</name>
<dbReference type="SUPFAM" id="SSF47413">
    <property type="entry name" value="lambda repressor-like DNA-binding domains"/>
    <property type="match status" value="1"/>
</dbReference>
<accession>A0A3S2W0E2</accession>
<evidence type="ECO:0000256" key="3">
    <source>
        <dbReference type="ARBA" id="ARBA00023163"/>
    </source>
</evidence>
<gene>
    <name evidence="5" type="ORF">EM808_27825</name>
</gene>
<dbReference type="PANTHER" id="PTHR30146:SF150">
    <property type="entry name" value="ARABINOSE METABOLISM TRANSCRIPTIONAL REPRESSOR"/>
    <property type="match status" value="1"/>
</dbReference>
<keyword evidence="6" id="KW-1185">Reference proteome</keyword>
<dbReference type="InterPro" id="IPR010982">
    <property type="entry name" value="Lambda_DNA-bd_dom_sf"/>
</dbReference>
<dbReference type="GO" id="GO:0000976">
    <property type="term" value="F:transcription cis-regulatory region binding"/>
    <property type="evidence" value="ECO:0007669"/>
    <property type="project" value="TreeGrafter"/>
</dbReference>
<dbReference type="CDD" id="cd01392">
    <property type="entry name" value="HTH_LacI"/>
    <property type="match status" value="1"/>
</dbReference>
<keyword evidence="3" id="KW-0804">Transcription</keyword>
<dbReference type="InterPro" id="IPR028082">
    <property type="entry name" value="Peripla_BP_I"/>
</dbReference>
<dbReference type="GO" id="GO:0003700">
    <property type="term" value="F:DNA-binding transcription factor activity"/>
    <property type="evidence" value="ECO:0007669"/>
    <property type="project" value="TreeGrafter"/>
</dbReference>
<evidence type="ECO:0000313" key="6">
    <source>
        <dbReference type="Proteomes" id="UP000288024"/>
    </source>
</evidence>
<proteinExistence type="predicted"/>